<dbReference type="AlphaFoldDB" id="A0A6H1ZJ59"/>
<gene>
    <name evidence="1" type="ORF">TM448A00801_0001</name>
</gene>
<reference evidence="1" key="1">
    <citation type="submission" date="2020-03" db="EMBL/GenBank/DDBJ databases">
        <title>The deep terrestrial virosphere.</title>
        <authorList>
            <person name="Holmfeldt K."/>
            <person name="Nilsson E."/>
            <person name="Simone D."/>
            <person name="Lopez-Fernandez M."/>
            <person name="Wu X."/>
            <person name="de Brujin I."/>
            <person name="Lundin D."/>
            <person name="Andersson A."/>
            <person name="Bertilsson S."/>
            <person name="Dopson M."/>
        </authorList>
    </citation>
    <scope>NUCLEOTIDE SEQUENCE</scope>
    <source>
        <strain evidence="1">TM448A00801</strain>
    </source>
</reference>
<proteinExistence type="predicted"/>
<protein>
    <submittedName>
        <fullName evidence="1">Uncharacterized protein</fullName>
    </submittedName>
</protein>
<name>A0A6H1ZJ59_9ZZZZ</name>
<evidence type="ECO:0000313" key="1">
    <source>
        <dbReference type="EMBL" id="QJA47966.1"/>
    </source>
</evidence>
<accession>A0A6H1ZJ59</accession>
<organism evidence="1">
    <name type="scientific">viral metagenome</name>
    <dbReference type="NCBI Taxonomy" id="1070528"/>
    <lineage>
        <taxon>unclassified sequences</taxon>
        <taxon>metagenomes</taxon>
        <taxon>organismal metagenomes</taxon>
    </lineage>
</organism>
<dbReference type="EMBL" id="MT144066">
    <property type="protein sequence ID" value="QJA47966.1"/>
    <property type="molecule type" value="Genomic_DNA"/>
</dbReference>
<sequence length="109" mass="12138">MNEHTVTTNDIEYISVFLKEKDLTTGFITPYDLSIASSIVFRMRQYGETINTISVVMNTISSPANTLGFCRCLATFPAVGTYSSEIEVSEGVQRITWTGDIFIVIRELG</sequence>